<keyword evidence="10" id="KW-0834">Unfolded protein response</keyword>
<dbReference type="SMART" id="SM00220">
    <property type="entry name" value="S_TKc"/>
    <property type="match status" value="1"/>
</dbReference>
<evidence type="ECO:0000256" key="2">
    <source>
        <dbReference type="ARBA" id="ARBA00022679"/>
    </source>
</evidence>
<dbReference type="PANTHER" id="PTHR11042">
    <property type="entry name" value="EUKARYOTIC TRANSLATION INITIATION FACTOR 2-ALPHA KINASE EIF2-ALPHA KINASE -RELATED"/>
    <property type="match status" value="1"/>
</dbReference>
<keyword evidence="3 13" id="KW-0547">Nucleotide-binding</keyword>
<evidence type="ECO:0000256" key="11">
    <source>
        <dbReference type="ARBA" id="ARBA00037982"/>
    </source>
</evidence>
<feature type="compositionally biased region" description="Acidic residues" evidence="14">
    <location>
        <begin position="833"/>
        <end position="848"/>
    </location>
</feature>
<evidence type="ECO:0000256" key="4">
    <source>
        <dbReference type="ARBA" id="ARBA00022777"/>
    </source>
</evidence>
<proteinExistence type="inferred from homology"/>
<evidence type="ECO:0000256" key="12">
    <source>
        <dbReference type="ARBA" id="ARBA00041500"/>
    </source>
</evidence>
<dbReference type="Pfam" id="PF00069">
    <property type="entry name" value="Pkinase"/>
    <property type="match status" value="2"/>
</dbReference>
<evidence type="ECO:0000256" key="14">
    <source>
        <dbReference type="SAM" id="MobiDB-lite"/>
    </source>
</evidence>
<feature type="region of interest" description="Disordered" evidence="14">
    <location>
        <begin position="1006"/>
        <end position="1025"/>
    </location>
</feature>
<dbReference type="InterPro" id="IPR011009">
    <property type="entry name" value="Kinase-like_dom_sf"/>
</dbReference>
<feature type="transmembrane region" description="Helical" evidence="15">
    <location>
        <begin position="12"/>
        <end position="32"/>
    </location>
</feature>
<reference evidence="18" key="1">
    <citation type="submission" date="2024-02" db="UniProtKB">
        <authorList>
            <consortium name="WormBaseParasite"/>
        </authorList>
    </citation>
    <scope>IDENTIFICATION</scope>
</reference>
<evidence type="ECO:0000256" key="1">
    <source>
        <dbReference type="ARBA" id="ARBA00004115"/>
    </source>
</evidence>
<feature type="region of interest" description="Disordered" evidence="14">
    <location>
        <begin position="760"/>
        <end position="780"/>
    </location>
</feature>
<evidence type="ECO:0000256" key="13">
    <source>
        <dbReference type="PROSITE-ProRule" id="PRU10141"/>
    </source>
</evidence>
<feature type="binding site" evidence="13">
    <location>
        <position position="673"/>
    </location>
    <ligand>
        <name>ATP</name>
        <dbReference type="ChEBI" id="CHEBI:30616"/>
    </ligand>
</feature>
<dbReference type="InterPro" id="IPR050339">
    <property type="entry name" value="CC_SR_Kinase"/>
</dbReference>
<dbReference type="GO" id="GO:0006986">
    <property type="term" value="P:response to unfolded protein"/>
    <property type="evidence" value="ECO:0007669"/>
    <property type="project" value="UniProtKB-KW"/>
</dbReference>
<feature type="region of interest" description="Disordered" evidence="14">
    <location>
        <begin position="588"/>
        <end position="620"/>
    </location>
</feature>
<protein>
    <recommendedName>
        <fullName evidence="12">PRKR-like endoplasmic reticulum kinase</fullName>
    </recommendedName>
</protein>
<dbReference type="InterPro" id="IPR015943">
    <property type="entry name" value="WD40/YVTN_repeat-like_dom_sf"/>
</dbReference>
<evidence type="ECO:0000256" key="6">
    <source>
        <dbReference type="ARBA" id="ARBA00022840"/>
    </source>
</evidence>
<dbReference type="GO" id="GO:0005524">
    <property type="term" value="F:ATP binding"/>
    <property type="evidence" value="ECO:0007669"/>
    <property type="project" value="UniProtKB-UniRule"/>
</dbReference>
<dbReference type="Gene3D" id="3.30.200.20">
    <property type="entry name" value="Phosphorylase Kinase, domain 1"/>
    <property type="match status" value="1"/>
</dbReference>
<dbReference type="GO" id="GO:0005789">
    <property type="term" value="C:endoplasmic reticulum membrane"/>
    <property type="evidence" value="ECO:0007669"/>
    <property type="project" value="UniProtKB-SubCell"/>
</dbReference>
<dbReference type="AlphaFoldDB" id="A0AAF3FJJ5"/>
<evidence type="ECO:0000313" key="18">
    <source>
        <dbReference type="WBParaSite" id="MBELARI_LOCUS7062"/>
    </source>
</evidence>
<keyword evidence="7" id="KW-0810">Translation regulation</keyword>
<evidence type="ECO:0000259" key="16">
    <source>
        <dbReference type="PROSITE" id="PS50011"/>
    </source>
</evidence>
<dbReference type="Gene3D" id="1.10.510.10">
    <property type="entry name" value="Transferase(Phosphotransferase) domain 1"/>
    <property type="match status" value="1"/>
</dbReference>
<evidence type="ECO:0000256" key="3">
    <source>
        <dbReference type="ARBA" id="ARBA00022741"/>
    </source>
</evidence>
<evidence type="ECO:0000256" key="15">
    <source>
        <dbReference type="SAM" id="Phobius"/>
    </source>
</evidence>
<feature type="compositionally biased region" description="Acidic residues" evidence="14">
    <location>
        <begin position="800"/>
        <end position="814"/>
    </location>
</feature>
<evidence type="ECO:0000256" key="5">
    <source>
        <dbReference type="ARBA" id="ARBA00022824"/>
    </source>
</evidence>
<dbReference type="GO" id="GO:0005634">
    <property type="term" value="C:nucleus"/>
    <property type="evidence" value="ECO:0007669"/>
    <property type="project" value="TreeGrafter"/>
</dbReference>
<keyword evidence="15" id="KW-0812">Transmembrane</keyword>
<dbReference type="InterPro" id="IPR000719">
    <property type="entry name" value="Prot_kinase_dom"/>
</dbReference>
<dbReference type="InterPro" id="IPR011047">
    <property type="entry name" value="Quinoprotein_ADH-like_sf"/>
</dbReference>
<evidence type="ECO:0000256" key="10">
    <source>
        <dbReference type="ARBA" id="ARBA00023230"/>
    </source>
</evidence>
<keyword evidence="15" id="KW-0472">Membrane</keyword>
<evidence type="ECO:0000256" key="8">
    <source>
        <dbReference type="ARBA" id="ARBA00023016"/>
    </source>
</evidence>
<comment type="subcellular location">
    <subcellularLocation>
        <location evidence="1">Endoplasmic reticulum membrane</location>
        <topology evidence="1">Single-pass type I membrane protein</topology>
    </subcellularLocation>
</comment>
<name>A0AAF3FJJ5_9BILA</name>
<evidence type="ECO:0000256" key="9">
    <source>
        <dbReference type="ARBA" id="ARBA00023180"/>
    </source>
</evidence>
<keyword evidence="15" id="KW-1133">Transmembrane helix</keyword>
<evidence type="ECO:0000313" key="17">
    <source>
        <dbReference type="Proteomes" id="UP000887575"/>
    </source>
</evidence>
<dbReference type="PROSITE" id="PS00108">
    <property type="entry name" value="PROTEIN_KINASE_ST"/>
    <property type="match status" value="1"/>
</dbReference>
<keyword evidence="4" id="KW-0418">Kinase</keyword>
<sequence length="1119" mass="125570">MWGLLLGNRPRHFALFWMASTIGIMLIGTTIAQAQQPVIEAIEDGQVIDQDHDYIEPIPFNYPQPVAPRVEAENDHELQAPCCGSAAHLDNLHYLIVATMDGTIRALDVERNAEIAWDGNFDAQPLMAGTLGRVQPMTAEGRDFHLVPALDGSLYMYSVNERILEPIQLNTDSLLQASLKLGSEAVVGGKTVSTTGVDPVTGKVRYHCDMGNCEKNTNEDQNNIAHATLVFKRSGHAIRALDGFTGNERWNLSVAEYEASLLLRNQDQTGHSAKTPLSFRVSPPEGIITAYDSCGAERWTITVENHVAHMWELKNSELREISLFESKNIHTLSAEDELAQRRKEPLLDSQSLLYLGTSNNQPFIIHSPNLKAESTMRLATRSTRDSHVSSRGQLLPAVRNTYIVEPTSLVEMLTTSYENSVSRRMRTRTEEINDEHNKQVALRGSREVQVAAGERRDDWPTRSSCPNGEGIALIGQSDIRSAKFPVPFDEEGSTVSDDGYFIMKHSSPRRGWFPRDRFEQQCGTGFVPRLRRQLRLDETVSGWWRVIALLVISCLGVLIVPIWKIVKRVKAARQRRAIERNVVTEVQESTTLEENGEKSEEPAARIIAPSTSTSTDLSSPGLIRQRANQSGSEAQFESKFLQDYEVLRVLGKGGYGVVFSARNKMDDIVYAIKRIAVSDDPKAIERVQREVKTMARFDHPGIIRYYHSWKENPPPEWQEENDRQLLKALKRQRVRRDHGEDFTENTHSISIPLAVGASCKSDEHTDFPEDPQPSFESNSGNSLEILVNKHQKLAVGLEDPPADPDQNGDSDESWLDSGDGAKTDRASSTSTDSSDDEASSEDEEEALDGQEHLKEDSDSVVFEVSQQRLAVNRTRQQSTKSTSSQEASKIIEPPAIIVTSQNNDLLPSRVRKTKYHAYIYIQMQLCQSRTLSDWLKANSTHELRELARMRSWFEQLVRATEYIHNQGLIHRDIKPQNIFFASDDVLKIGDMGLVSKNTGSLEAIDDCDSNSSASENPLHTGDVGTKSYMSPEQLAHRPYTNKVDVFSLGMIFVEMIIPFSTTMERLTTLGQLQKGRIPKELDEYPKEKSFAAWLCAKDSSKRPTCGDILANEYLIEHKN</sequence>
<organism evidence="17 18">
    <name type="scientific">Mesorhabditis belari</name>
    <dbReference type="NCBI Taxonomy" id="2138241"/>
    <lineage>
        <taxon>Eukaryota</taxon>
        <taxon>Metazoa</taxon>
        <taxon>Ecdysozoa</taxon>
        <taxon>Nematoda</taxon>
        <taxon>Chromadorea</taxon>
        <taxon>Rhabditida</taxon>
        <taxon>Rhabditina</taxon>
        <taxon>Rhabditomorpha</taxon>
        <taxon>Rhabditoidea</taxon>
        <taxon>Rhabditidae</taxon>
        <taxon>Mesorhabditinae</taxon>
        <taxon>Mesorhabditis</taxon>
    </lineage>
</organism>
<dbReference type="SUPFAM" id="SSF56112">
    <property type="entry name" value="Protein kinase-like (PK-like)"/>
    <property type="match status" value="1"/>
</dbReference>
<dbReference type="InterPro" id="IPR008271">
    <property type="entry name" value="Ser/Thr_kinase_AS"/>
</dbReference>
<dbReference type="WBParaSite" id="MBELARI_LOCUS7062">
    <property type="protein sequence ID" value="MBELARI_LOCUS7062"/>
    <property type="gene ID" value="MBELARI_LOCUS7062"/>
</dbReference>
<dbReference type="Gene3D" id="2.130.10.10">
    <property type="entry name" value="YVTN repeat-like/Quinoprotein amine dehydrogenase"/>
    <property type="match status" value="1"/>
</dbReference>
<keyword evidence="2" id="KW-0808">Transferase</keyword>
<dbReference type="PANTHER" id="PTHR11042:SF91">
    <property type="entry name" value="EUKARYOTIC TRANSLATION INITIATION FACTOR 2-ALPHA KINASE"/>
    <property type="match status" value="1"/>
</dbReference>
<feature type="domain" description="Protein kinase" evidence="16">
    <location>
        <begin position="644"/>
        <end position="1114"/>
    </location>
</feature>
<keyword evidence="5" id="KW-0256">Endoplasmic reticulum</keyword>
<dbReference type="SUPFAM" id="SSF50998">
    <property type="entry name" value="Quinoprotein alcohol dehydrogenase-like"/>
    <property type="match status" value="1"/>
</dbReference>
<dbReference type="PROSITE" id="PS50011">
    <property type="entry name" value="PROTEIN_KINASE_DOM"/>
    <property type="match status" value="1"/>
</dbReference>
<keyword evidence="6 13" id="KW-0067">ATP-binding</keyword>
<dbReference type="PROSITE" id="PS00107">
    <property type="entry name" value="PROTEIN_KINASE_ATP"/>
    <property type="match status" value="1"/>
</dbReference>
<evidence type="ECO:0000256" key="7">
    <source>
        <dbReference type="ARBA" id="ARBA00022845"/>
    </source>
</evidence>
<dbReference type="Proteomes" id="UP000887575">
    <property type="component" value="Unassembled WGS sequence"/>
</dbReference>
<feature type="region of interest" description="Disordered" evidence="14">
    <location>
        <begin position="796"/>
        <end position="859"/>
    </location>
</feature>
<comment type="similarity">
    <text evidence="11">Belongs to the protein kinase superfamily. Ser/Thr protein kinase family. GCN2 subfamily.</text>
</comment>
<feature type="compositionally biased region" description="Low complexity" evidence="14">
    <location>
        <begin position="610"/>
        <end position="619"/>
    </location>
</feature>
<keyword evidence="17" id="KW-1185">Reference proteome</keyword>
<keyword evidence="9" id="KW-0325">Glycoprotein</keyword>
<dbReference type="GO" id="GO:0004694">
    <property type="term" value="F:eukaryotic translation initiation factor 2alpha kinase activity"/>
    <property type="evidence" value="ECO:0007669"/>
    <property type="project" value="TreeGrafter"/>
</dbReference>
<keyword evidence="8" id="KW-0346">Stress response</keyword>
<dbReference type="InterPro" id="IPR017441">
    <property type="entry name" value="Protein_kinase_ATP_BS"/>
</dbReference>
<accession>A0AAF3FJJ5</accession>